<feature type="transmembrane region" description="Helical" evidence="1">
    <location>
        <begin position="173"/>
        <end position="192"/>
    </location>
</feature>
<gene>
    <name evidence="2" type="ORF">XTPLMG728_0039</name>
</gene>
<feature type="transmembrane region" description="Helical" evidence="1">
    <location>
        <begin position="115"/>
        <end position="136"/>
    </location>
</feature>
<sequence length="689" mass="74099">MAISAITYCAQGDATRATLAVTVKRKSLQRLQLFTAGYIKGGSVRLLAQQSGQAPIALLPEKSNDEQWQPLYFSVPSGWGPGDITFTLTDDATGGFGWGGLGLGKRRHLAGDASAYAIVALHAVAIAGLLLLPGLLWRSCIGPLPLSLLPVPGIILLALNGLALWILPASAAQWFRAGLAGIYLLFAVALLYRRRIGRNGPGTPRSGDRIFIIAIVLALLQAISIGLNPQGVAQEYGGDGELPGRMVASPPDHVIPYGTAVYLLHRYDGDEKRFEYFGDWSIGSRGPLVPLGINTLLQLFGAAPGDPPSSARVQWPGVDSGVDLARLFGWMLNALPILGALHLMSALNVPAERRHRAALWLALAPLLTINVVFLWPKLLAAYFVMLVVGDVLNRRYSRAGIFAALAWLSHPVGALMLPAIGLLLVAQRRGPGFWRSSAAASSRFLGMLLLVMLPWLYYKWQLGHGDAFMSYVFADGRGIKPALGIGSWLAARVSNLWMTLTPTAFFFSDAMHDWIFGPVHDSLRWTIQYAKSLPGQLGFGAFGFAYAALVRSPPDAALRDLRNCIVGAGLATMLIYWGYSTDGLGRNCLEVLTPFVIVYACAAWPVSKAAFATMMSIVALESMWVALSGFLLNPAFRLASVAWDGWFLFGLSAATPLILAFHAWRAPYGAPGAADPTHPATASPMAMTR</sequence>
<keyword evidence="1" id="KW-0812">Transmembrane</keyword>
<dbReference type="AlphaFoldDB" id="A0A0K2ZCI6"/>
<feature type="transmembrane region" description="Helical" evidence="1">
    <location>
        <begin position="533"/>
        <end position="549"/>
    </location>
</feature>
<keyword evidence="1" id="KW-0472">Membrane</keyword>
<protein>
    <submittedName>
        <fullName evidence="2">Putative membrane protein</fullName>
    </submittedName>
</protein>
<feature type="transmembrane region" description="Helical" evidence="1">
    <location>
        <begin position="148"/>
        <end position="167"/>
    </location>
</feature>
<feature type="transmembrane region" description="Helical" evidence="1">
    <location>
        <begin position="359"/>
        <end position="388"/>
    </location>
</feature>
<name>A0A0K2ZCI6_9XANT</name>
<evidence type="ECO:0000313" key="2">
    <source>
        <dbReference type="EMBL" id="CTP82878.1"/>
    </source>
</evidence>
<feature type="transmembrane region" description="Helical" evidence="1">
    <location>
        <begin position="210"/>
        <end position="227"/>
    </location>
</feature>
<feature type="transmembrane region" description="Helical" evidence="1">
    <location>
        <begin position="561"/>
        <end position="579"/>
    </location>
</feature>
<feature type="transmembrane region" description="Helical" evidence="1">
    <location>
        <begin position="400"/>
        <end position="426"/>
    </location>
</feature>
<feature type="transmembrane region" description="Helical" evidence="1">
    <location>
        <begin position="438"/>
        <end position="458"/>
    </location>
</feature>
<feature type="transmembrane region" description="Helical" evidence="1">
    <location>
        <begin position="327"/>
        <end position="347"/>
    </location>
</feature>
<dbReference type="EMBL" id="CXOK01000001">
    <property type="protein sequence ID" value="CTP82878.1"/>
    <property type="molecule type" value="Genomic_DNA"/>
</dbReference>
<accession>A0A0K2ZCI6</accession>
<reference evidence="2 3" key="1">
    <citation type="submission" date="2015-07" db="EMBL/GenBank/DDBJ databases">
        <authorList>
            <person name="Noorani M."/>
        </authorList>
    </citation>
    <scope>NUCLEOTIDE SEQUENCE [LARGE SCALE GENOMIC DNA]</scope>
    <source>
        <strain evidence="2">LMG728</strain>
    </source>
</reference>
<feature type="transmembrane region" description="Helical" evidence="1">
    <location>
        <begin position="645"/>
        <end position="664"/>
    </location>
</feature>
<proteinExistence type="predicted"/>
<organism evidence="2 3">
    <name type="scientific">Xanthomonas graminis pv. poae</name>
    <dbReference type="NCBI Taxonomy" id="227946"/>
    <lineage>
        <taxon>Bacteria</taxon>
        <taxon>Pseudomonadati</taxon>
        <taxon>Pseudomonadota</taxon>
        <taxon>Gammaproteobacteria</taxon>
        <taxon>Lysobacterales</taxon>
        <taxon>Lysobacteraceae</taxon>
        <taxon>Xanthomonas</taxon>
        <taxon>Xanthomonas translucens group</taxon>
        <taxon>Xanthomonas graminis</taxon>
    </lineage>
</organism>
<evidence type="ECO:0000256" key="1">
    <source>
        <dbReference type="SAM" id="Phobius"/>
    </source>
</evidence>
<dbReference type="Proteomes" id="UP000041247">
    <property type="component" value="Unassembled WGS sequence"/>
</dbReference>
<keyword evidence="1" id="KW-1133">Transmembrane helix</keyword>
<feature type="transmembrane region" description="Helical" evidence="1">
    <location>
        <begin position="618"/>
        <end position="639"/>
    </location>
</feature>
<evidence type="ECO:0000313" key="3">
    <source>
        <dbReference type="Proteomes" id="UP000041247"/>
    </source>
</evidence>